<keyword evidence="2" id="KW-1185">Reference proteome</keyword>
<comment type="caution">
    <text evidence="1">The sequence shown here is derived from an EMBL/GenBank/DDBJ whole genome shotgun (WGS) entry which is preliminary data.</text>
</comment>
<evidence type="ECO:0000313" key="2">
    <source>
        <dbReference type="Proteomes" id="UP000276133"/>
    </source>
</evidence>
<dbReference type="AlphaFoldDB" id="A0A3M7QBQ0"/>
<protein>
    <submittedName>
        <fullName evidence="1">Uncharacterized protein</fullName>
    </submittedName>
</protein>
<proteinExistence type="predicted"/>
<dbReference type="EMBL" id="REGN01006596">
    <property type="protein sequence ID" value="RNA08897.1"/>
    <property type="molecule type" value="Genomic_DNA"/>
</dbReference>
<evidence type="ECO:0000313" key="1">
    <source>
        <dbReference type="EMBL" id="RNA08897.1"/>
    </source>
</evidence>
<name>A0A3M7QBQ0_BRAPC</name>
<dbReference type="Proteomes" id="UP000276133">
    <property type="component" value="Unassembled WGS sequence"/>
</dbReference>
<accession>A0A3M7QBQ0</accession>
<reference evidence="1 2" key="1">
    <citation type="journal article" date="2018" name="Sci. Rep.">
        <title>Genomic signatures of local adaptation to the degree of environmental predictability in rotifers.</title>
        <authorList>
            <person name="Franch-Gras L."/>
            <person name="Hahn C."/>
            <person name="Garcia-Roger E.M."/>
            <person name="Carmona M.J."/>
            <person name="Serra M."/>
            <person name="Gomez A."/>
        </authorList>
    </citation>
    <scope>NUCLEOTIDE SEQUENCE [LARGE SCALE GENOMIC DNA]</scope>
    <source>
        <strain evidence="1">HYR1</strain>
    </source>
</reference>
<sequence length="103" mass="11874">MIKKKLRTNSNLLIEFGTMAVLTQNSKLINDNHYTIHHSSLHHATIFYNYIQHAADLPFSATHCNESENLDMSKLISSSNNVAIYLNKNNHVKKKWCANDQIY</sequence>
<organism evidence="1 2">
    <name type="scientific">Brachionus plicatilis</name>
    <name type="common">Marine rotifer</name>
    <name type="synonym">Brachionus muelleri</name>
    <dbReference type="NCBI Taxonomy" id="10195"/>
    <lineage>
        <taxon>Eukaryota</taxon>
        <taxon>Metazoa</taxon>
        <taxon>Spiralia</taxon>
        <taxon>Gnathifera</taxon>
        <taxon>Rotifera</taxon>
        <taxon>Eurotatoria</taxon>
        <taxon>Monogononta</taxon>
        <taxon>Pseudotrocha</taxon>
        <taxon>Ploima</taxon>
        <taxon>Brachionidae</taxon>
        <taxon>Brachionus</taxon>
    </lineage>
</organism>
<gene>
    <name evidence="1" type="ORF">BpHYR1_029741</name>
</gene>